<name>A0AAV6GL84_9TELE</name>
<protein>
    <recommendedName>
        <fullName evidence="4">Protein rolling stone</fullName>
    </recommendedName>
</protein>
<sequence>MGASWTRSFRKEFQLKKLPLFPATLELLLEPRWYLPPWVWLLYRLSALVYTLAWCIHSGLLFASPKWLILLCHLTYCILGVYYLIALVNLIAMLVCIRCFCRREVKKKSSVRLCVPDSLDTSEGAPHTESSRLWVEQWTLLRLTPPPLALSLRLQWLLQVIVSTFSLTVSVLYWSINYPVSHHPIRPFSINLHVVNSAQVLLELFLSATPVHLVHYVYLLAAGVLYLLFVLVFWLGGFTNMNGQPYVYRVLDFGGNPVLATLCTLGFSLVCLPLFHFVLWNVHLLRERLARGPRGRRFALRREAWWWGNVGGLSPFLTAAPDPEVLVFASREGEPQLLRALSHGYCSMTTESPANGHSSVSA</sequence>
<feature type="transmembrane region" description="Helical" evidence="1">
    <location>
        <begin position="41"/>
        <end position="61"/>
    </location>
</feature>
<dbReference type="InterPro" id="IPR049352">
    <property type="entry name" value="Rost"/>
</dbReference>
<proteinExistence type="predicted"/>
<comment type="caution">
    <text evidence="2">The sequence shown here is derived from an EMBL/GenBank/DDBJ whole genome shotgun (WGS) entry which is preliminary data.</text>
</comment>
<feature type="transmembrane region" description="Helical" evidence="1">
    <location>
        <begin position="213"/>
        <end position="238"/>
    </location>
</feature>
<reference evidence="2" key="1">
    <citation type="submission" date="2020-10" db="EMBL/GenBank/DDBJ databases">
        <title>Chromosome-scale genome assembly of the Allis shad, Alosa alosa.</title>
        <authorList>
            <person name="Margot Z."/>
            <person name="Christophe K."/>
            <person name="Cabau C."/>
            <person name="Louis A."/>
            <person name="Berthelot C."/>
            <person name="Parey E."/>
            <person name="Roest Crollius H."/>
            <person name="Montfort J."/>
            <person name="Robinson-Rechavi M."/>
            <person name="Bucao C."/>
            <person name="Bouchez O."/>
            <person name="Gislard M."/>
            <person name="Lluch J."/>
            <person name="Milhes M."/>
            <person name="Lampietro C."/>
            <person name="Lopez Roques C."/>
            <person name="Donnadieu C."/>
            <person name="Braasch I."/>
            <person name="Desvignes T."/>
            <person name="Postlethwait J."/>
            <person name="Bobe J."/>
            <person name="Guiguen Y."/>
        </authorList>
    </citation>
    <scope>NUCLEOTIDE SEQUENCE</scope>
    <source>
        <strain evidence="2">M-15738</strain>
        <tissue evidence="2">Blood</tissue>
    </source>
</reference>
<evidence type="ECO:0008006" key="4">
    <source>
        <dbReference type="Google" id="ProtNLM"/>
    </source>
</evidence>
<evidence type="ECO:0000256" key="1">
    <source>
        <dbReference type="SAM" id="Phobius"/>
    </source>
</evidence>
<evidence type="ECO:0000313" key="3">
    <source>
        <dbReference type="Proteomes" id="UP000823561"/>
    </source>
</evidence>
<accession>A0AAV6GL84</accession>
<feature type="transmembrane region" description="Helical" evidence="1">
    <location>
        <begin position="258"/>
        <end position="282"/>
    </location>
</feature>
<keyword evidence="1" id="KW-0812">Transmembrane</keyword>
<keyword evidence="1" id="KW-0472">Membrane</keyword>
<keyword evidence="1" id="KW-1133">Transmembrane helix</keyword>
<dbReference type="EMBL" id="JADWDJ010000010">
    <property type="protein sequence ID" value="KAG5274251.1"/>
    <property type="molecule type" value="Genomic_DNA"/>
</dbReference>
<dbReference type="AlphaFoldDB" id="A0AAV6GL84"/>
<dbReference type="GO" id="GO:0016020">
    <property type="term" value="C:membrane"/>
    <property type="evidence" value="ECO:0007669"/>
    <property type="project" value="TreeGrafter"/>
</dbReference>
<evidence type="ECO:0000313" key="2">
    <source>
        <dbReference type="EMBL" id="KAG5274251.1"/>
    </source>
</evidence>
<organism evidence="2 3">
    <name type="scientific">Alosa alosa</name>
    <name type="common">allis shad</name>
    <dbReference type="NCBI Taxonomy" id="278164"/>
    <lineage>
        <taxon>Eukaryota</taxon>
        <taxon>Metazoa</taxon>
        <taxon>Chordata</taxon>
        <taxon>Craniata</taxon>
        <taxon>Vertebrata</taxon>
        <taxon>Euteleostomi</taxon>
        <taxon>Actinopterygii</taxon>
        <taxon>Neopterygii</taxon>
        <taxon>Teleostei</taxon>
        <taxon>Clupei</taxon>
        <taxon>Clupeiformes</taxon>
        <taxon>Clupeoidei</taxon>
        <taxon>Clupeidae</taxon>
        <taxon>Alosa</taxon>
    </lineage>
</organism>
<gene>
    <name evidence="2" type="ORF">AALO_G00134010</name>
</gene>
<dbReference type="PANTHER" id="PTHR12242">
    <property type="entry name" value="OS02G0130600 PROTEIN-RELATED"/>
    <property type="match status" value="1"/>
</dbReference>
<keyword evidence="3" id="KW-1185">Reference proteome</keyword>
<dbReference type="PANTHER" id="PTHR12242:SF45">
    <property type="entry name" value="MARVEL DOMAIN-CONTAINING PROTEIN"/>
    <property type="match status" value="1"/>
</dbReference>
<feature type="transmembrane region" description="Helical" evidence="1">
    <location>
        <begin position="67"/>
        <end position="100"/>
    </location>
</feature>
<dbReference type="Proteomes" id="UP000823561">
    <property type="component" value="Chromosome 10"/>
</dbReference>
<dbReference type="Pfam" id="PF21534">
    <property type="entry name" value="Rost"/>
    <property type="match status" value="1"/>
</dbReference>